<reference evidence="3" key="1">
    <citation type="submission" date="2014-05" db="EMBL/GenBank/DDBJ databases">
        <authorList>
            <person name="Kube M."/>
        </authorList>
    </citation>
    <scope>NUCLEOTIDE SEQUENCE [LARGE SCALE GENOMIC DNA]</scope>
</reference>
<feature type="transmembrane region" description="Helical" evidence="1">
    <location>
        <begin position="12"/>
        <end position="32"/>
    </location>
</feature>
<accession>A0A061AIT0</accession>
<evidence type="ECO:0000313" key="2">
    <source>
        <dbReference type="EMBL" id="CDR30902.1"/>
    </source>
</evidence>
<gene>
    <name evidence="2" type="ORF">Aocu_08290</name>
</gene>
<dbReference type="PATRIC" id="fig|35623.3.peg.829"/>
<dbReference type="HOGENOM" id="CLU_1615413_0_0_14"/>
<dbReference type="STRING" id="35623.Aocu_08290"/>
<dbReference type="KEGG" id="aoc:Aocu_08290"/>
<feature type="transmembrane region" description="Helical" evidence="1">
    <location>
        <begin position="44"/>
        <end position="65"/>
    </location>
</feature>
<dbReference type="EMBL" id="LK028559">
    <property type="protein sequence ID" value="CDR30902.1"/>
    <property type="molecule type" value="Genomic_DNA"/>
</dbReference>
<organism evidence="2 3">
    <name type="scientific">Acholeplasma oculi</name>
    <dbReference type="NCBI Taxonomy" id="35623"/>
    <lineage>
        <taxon>Bacteria</taxon>
        <taxon>Bacillati</taxon>
        <taxon>Mycoplasmatota</taxon>
        <taxon>Mollicutes</taxon>
        <taxon>Acholeplasmatales</taxon>
        <taxon>Acholeplasmataceae</taxon>
        <taxon>Acholeplasma</taxon>
    </lineage>
</organism>
<keyword evidence="1" id="KW-1133">Transmembrane helix</keyword>
<keyword evidence="3" id="KW-1185">Reference proteome</keyword>
<sequence>MEVLIEVLIELFGQLFGELILTAIAKLIGLFFRKVNTDHLLRSRIKFILTYLFLGLVIALIISSMLNRTGFLVIISLSYMLFQLFITLLLVLNKDREKHFFMKIVRILRSISHYVYPILLIIFSSLYLENQNLLISINILSTLTIFVWILMDSYKIWKYFKKNR</sequence>
<feature type="transmembrane region" description="Helical" evidence="1">
    <location>
        <begin position="133"/>
        <end position="154"/>
    </location>
</feature>
<dbReference type="OrthoDB" id="9965048at2"/>
<feature type="transmembrane region" description="Helical" evidence="1">
    <location>
        <begin position="104"/>
        <end position="127"/>
    </location>
</feature>
<protein>
    <submittedName>
        <fullName evidence="2">Uncharacterized protein</fullName>
    </submittedName>
</protein>
<dbReference type="AlphaFoldDB" id="A0A061AIT0"/>
<name>A0A061AIT0_9MOLU</name>
<evidence type="ECO:0000256" key="1">
    <source>
        <dbReference type="SAM" id="Phobius"/>
    </source>
</evidence>
<dbReference type="RefSeq" id="WP_045749388.1">
    <property type="nucleotide sequence ID" value="NZ_FUZK01000001.1"/>
</dbReference>
<feature type="transmembrane region" description="Helical" evidence="1">
    <location>
        <begin position="71"/>
        <end position="92"/>
    </location>
</feature>
<dbReference type="InParanoid" id="A0A061AIT0"/>
<evidence type="ECO:0000313" key="3">
    <source>
        <dbReference type="Proteomes" id="UP000032434"/>
    </source>
</evidence>
<dbReference type="Proteomes" id="UP000032434">
    <property type="component" value="Chromosome 1"/>
</dbReference>
<keyword evidence="1" id="KW-0812">Transmembrane</keyword>
<proteinExistence type="predicted"/>
<keyword evidence="1" id="KW-0472">Membrane</keyword>